<dbReference type="GO" id="GO:0006633">
    <property type="term" value="P:fatty acid biosynthetic process"/>
    <property type="evidence" value="ECO:0007669"/>
    <property type="project" value="UniProtKB-UniRule"/>
</dbReference>
<feature type="binding site" evidence="8">
    <location>
        <position position="8"/>
    </location>
    <ligand>
        <name>Mg(2+)</name>
        <dbReference type="ChEBI" id="CHEBI:18420"/>
    </ligand>
</feature>
<comment type="function">
    <text evidence="8">Transfers the 4'-phosphopantetheine moiety from coenzyme A to a Ser of acyl-carrier-protein.</text>
</comment>
<evidence type="ECO:0000256" key="2">
    <source>
        <dbReference type="ARBA" id="ARBA00022679"/>
    </source>
</evidence>
<dbReference type="NCBIfam" id="TIGR00516">
    <property type="entry name" value="acpS"/>
    <property type="match status" value="1"/>
</dbReference>
<evidence type="ECO:0000256" key="6">
    <source>
        <dbReference type="ARBA" id="ARBA00023098"/>
    </source>
</evidence>
<dbReference type="Proteomes" id="UP000656813">
    <property type="component" value="Unassembled WGS sequence"/>
</dbReference>
<evidence type="ECO:0000256" key="7">
    <source>
        <dbReference type="ARBA" id="ARBA00023160"/>
    </source>
</evidence>
<keyword evidence="11" id="KW-1185">Reference proteome</keyword>
<reference evidence="10" key="2">
    <citation type="submission" date="2020-09" db="EMBL/GenBank/DDBJ databases">
        <authorList>
            <person name="Sun Q."/>
            <person name="Zhou Y."/>
        </authorList>
    </citation>
    <scope>NUCLEOTIDE SEQUENCE</scope>
    <source>
        <strain evidence="10">CGMCC 1.12777</strain>
    </source>
</reference>
<dbReference type="InterPro" id="IPR002582">
    <property type="entry name" value="ACPS"/>
</dbReference>
<name>A0A8J3A0N9_9BACL</name>
<dbReference type="EMBL" id="BMFV01000041">
    <property type="protein sequence ID" value="GGH87640.1"/>
    <property type="molecule type" value="Genomic_DNA"/>
</dbReference>
<evidence type="ECO:0000256" key="1">
    <source>
        <dbReference type="ARBA" id="ARBA00022516"/>
    </source>
</evidence>
<keyword evidence="4 8" id="KW-0276">Fatty acid metabolism</keyword>
<protein>
    <recommendedName>
        <fullName evidence="8">Holo-[acyl-carrier-protein] synthase</fullName>
        <shortName evidence="8">Holo-ACP synthase</shortName>
        <ecNumber evidence="8">2.7.8.7</ecNumber>
    </recommendedName>
    <alternativeName>
        <fullName evidence="8">4'-phosphopantetheinyl transferase AcpS</fullName>
    </alternativeName>
</protein>
<dbReference type="HAMAP" id="MF_00101">
    <property type="entry name" value="AcpS"/>
    <property type="match status" value="1"/>
</dbReference>
<feature type="domain" description="4'-phosphopantetheinyl transferase" evidence="9">
    <location>
        <begin position="5"/>
        <end position="111"/>
    </location>
</feature>
<organism evidence="10 11">
    <name type="scientific">Pullulanibacillus pueri</name>
    <dbReference type="NCBI Taxonomy" id="1437324"/>
    <lineage>
        <taxon>Bacteria</taxon>
        <taxon>Bacillati</taxon>
        <taxon>Bacillota</taxon>
        <taxon>Bacilli</taxon>
        <taxon>Bacillales</taxon>
        <taxon>Sporolactobacillaceae</taxon>
        <taxon>Pullulanibacillus</taxon>
    </lineage>
</organism>
<dbReference type="InterPro" id="IPR004568">
    <property type="entry name" value="Ppantetheine-prot_Trfase_dom"/>
</dbReference>
<proteinExistence type="inferred from homology"/>
<evidence type="ECO:0000313" key="11">
    <source>
        <dbReference type="Proteomes" id="UP000656813"/>
    </source>
</evidence>
<comment type="catalytic activity">
    <reaction evidence="8">
        <text>apo-[ACP] + CoA = holo-[ACP] + adenosine 3',5'-bisphosphate + H(+)</text>
        <dbReference type="Rhea" id="RHEA:12068"/>
        <dbReference type="Rhea" id="RHEA-COMP:9685"/>
        <dbReference type="Rhea" id="RHEA-COMP:9690"/>
        <dbReference type="ChEBI" id="CHEBI:15378"/>
        <dbReference type="ChEBI" id="CHEBI:29999"/>
        <dbReference type="ChEBI" id="CHEBI:57287"/>
        <dbReference type="ChEBI" id="CHEBI:58343"/>
        <dbReference type="ChEBI" id="CHEBI:64479"/>
        <dbReference type="EC" id="2.7.8.7"/>
    </reaction>
</comment>
<dbReference type="InterPro" id="IPR008278">
    <property type="entry name" value="4-PPantetheinyl_Trfase_dom"/>
</dbReference>
<dbReference type="GO" id="GO:0005737">
    <property type="term" value="C:cytoplasm"/>
    <property type="evidence" value="ECO:0007669"/>
    <property type="project" value="UniProtKB-SubCell"/>
</dbReference>
<evidence type="ECO:0000259" key="9">
    <source>
        <dbReference type="Pfam" id="PF01648"/>
    </source>
</evidence>
<evidence type="ECO:0000313" key="10">
    <source>
        <dbReference type="EMBL" id="GGH87640.1"/>
    </source>
</evidence>
<comment type="similarity">
    <text evidence="8">Belongs to the P-Pant transferase superfamily. AcpS family.</text>
</comment>
<keyword evidence="8" id="KW-0963">Cytoplasm</keyword>
<dbReference type="GO" id="GO:0000287">
    <property type="term" value="F:magnesium ion binding"/>
    <property type="evidence" value="ECO:0007669"/>
    <property type="project" value="UniProtKB-UniRule"/>
</dbReference>
<reference evidence="10" key="1">
    <citation type="journal article" date="2014" name="Int. J. Syst. Evol. Microbiol.">
        <title>Complete genome sequence of Corynebacterium casei LMG S-19264T (=DSM 44701T), isolated from a smear-ripened cheese.</title>
        <authorList>
            <consortium name="US DOE Joint Genome Institute (JGI-PGF)"/>
            <person name="Walter F."/>
            <person name="Albersmeier A."/>
            <person name="Kalinowski J."/>
            <person name="Ruckert C."/>
        </authorList>
    </citation>
    <scope>NUCLEOTIDE SEQUENCE</scope>
    <source>
        <strain evidence="10">CGMCC 1.12777</strain>
    </source>
</reference>
<gene>
    <name evidence="8 10" type="primary">acpS</name>
    <name evidence="10" type="ORF">GCM10007096_38120</name>
</gene>
<comment type="cofactor">
    <cofactor evidence="8">
        <name>Mg(2+)</name>
        <dbReference type="ChEBI" id="CHEBI:18420"/>
    </cofactor>
</comment>
<evidence type="ECO:0000256" key="8">
    <source>
        <dbReference type="HAMAP-Rule" id="MF_00101"/>
    </source>
</evidence>
<dbReference type="NCBIfam" id="TIGR00556">
    <property type="entry name" value="pantethn_trn"/>
    <property type="match status" value="1"/>
</dbReference>
<dbReference type="SUPFAM" id="SSF56214">
    <property type="entry name" value="4'-phosphopantetheinyl transferase"/>
    <property type="match status" value="1"/>
</dbReference>
<keyword evidence="1 8" id="KW-0444">Lipid biosynthesis</keyword>
<evidence type="ECO:0000256" key="4">
    <source>
        <dbReference type="ARBA" id="ARBA00022832"/>
    </source>
</evidence>
<dbReference type="EC" id="2.7.8.7" evidence="8"/>
<comment type="subcellular location">
    <subcellularLocation>
        <location evidence="8">Cytoplasm</location>
    </subcellularLocation>
</comment>
<evidence type="ECO:0000256" key="5">
    <source>
        <dbReference type="ARBA" id="ARBA00022842"/>
    </source>
</evidence>
<dbReference type="RefSeq" id="WP_188498968.1">
    <property type="nucleotide sequence ID" value="NZ_BMFV01000041.1"/>
</dbReference>
<keyword evidence="6 8" id="KW-0443">Lipid metabolism</keyword>
<dbReference type="GO" id="GO:0008897">
    <property type="term" value="F:holo-[acyl-carrier-protein] synthase activity"/>
    <property type="evidence" value="ECO:0007669"/>
    <property type="project" value="UniProtKB-UniRule"/>
</dbReference>
<dbReference type="InterPro" id="IPR037143">
    <property type="entry name" value="4-PPantetheinyl_Trfase_dom_sf"/>
</dbReference>
<keyword evidence="3 8" id="KW-0479">Metal-binding</keyword>
<keyword evidence="7 8" id="KW-0275">Fatty acid biosynthesis</keyword>
<evidence type="ECO:0000256" key="3">
    <source>
        <dbReference type="ARBA" id="ARBA00022723"/>
    </source>
</evidence>
<dbReference type="AlphaFoldDB" id="A0A8J3A0N9"/>
<accession>A0A8J3A0N9</accession>
<dbReference type="Gene3D" id="3.90.470.20">
    <property type="entry name" value="4'-phosphopantetheinyl transferase domain"/>
    <property type="match status" value="1"/>
</dbReference>
<dbReference type="Pfam" id="PF01648">
    <property type="entry name" value="ACPS"/>
    <property type="match status" value="1"/>
</dbReference>
<keyword evidence="5 8" id="KW-0460">Magnesium</keyword>
<sequence length="119" mass="13414">MIIGTGIDLIELDRIEKLLYKKKFIERILTKMEQEAFYNKGSEQRKKEFLAGRFAAKEAYAKATGLGIGQYLSWQDIEILNDGTGKPIINVKADHRIHLSITHTKKYAAATVTIESLSG</sequence>
<feature type="binding site" evidence="8">
    <location>
        <position position="58"/>
    </location>
    <ligand>
        <name>Mg(2+)</name>
        <dbReference type="ChEBI" id="CHEBI:18420"/>
    </ligand>
</feature>
<keyword evidence="2 8" id="KW-0808">Transferase</keyword>
<comment type="caution">
    <text evidence="10">The sequence shown here is derived from an EMBL/GenBank/DDBJ whole genome shotgun (WGS) entry which is preliminary data.</text>
</comment>